<organism evidence="1 2">
    <name type="scientific">Austropuccinia psidii MF-1</name>
    <dbReference type="NCBI Taxonomy" id="1389203"/>
    <lineage>
        <taxon>Eukaryota</taxon>
        <taxon>Fungi</taxon>
        <taxon>Dikarya</taxon>
        <taxon>Basidiomycota</taxon>
        <taxon>Pucciniomycotina</taxon>
        <taxon>Pucciniomycetes</taxon>
        <taxon>Pucciniales</taxon>
        <taxon>Sphaerophragmiaceae</taxon>
        <taxon>Austropuccinia</taxon>
    </lineage>
</organism>
<feature type="non-terminal residue" evidence="1">
    <location>
        <position position="1"/>
    </location>
</feature>
<dbReference type="Proteomes" id="UP000765509">
    <property type="component" value="Unassembled WGS sequence"/>
</dbReference>
<proteinExistence type="predicted"/>
<name>A0A9Q3PY22_9BASI</name>
<accession>A0A9Q3PY22</accession>
<reference evidence="1" key="1">
    <citation type="submission" date="2021-03" db="EMBL/GenBank/DDBJ databases">
        <title>Draft genome sequence of rust myrtle Austropuccinia psidii MF-1, a brazilian biotype.</title>
        <authorList>
            <person name="Quecine M.C."/>
            <person name="Pachon D.M.R."/>
            <person name="Bonatelli M.L."/>
            <person name="Correr F.H."/>
            <person name="Franceschini L.M."/>
            <person name="Leite T.F."/>
            <person name="Margarido G.R.A."/>
            <person name="Almeida C.A."/>
            <person name="Ferrarezi J.A."/>
            <person name="Labate C.A."/>
        </authorList>
    </citation>
    <scope>NUCLEOTIDE SEQUENCE</scope>
    <source>
        <strain evidence="1">MF-1</strain>
    </source>
</reference>
<evidence type="ECO:0000313" key="2">
    <source>
        <dbReference type="Proteomes" id="UP000765509"/>
    </source>
</evidence>
<keyword evidence="2" id="KW-1185">Reference proteome</keyword>
<evidence type="ECO:0000313" key="1">
    <source>
        <dbReference type="EMBL" id="MBW0576397.1"/>
    </source>
</evidence>
<dbReference type="AlphaFoldDB" id="A0A9Q3PY22"/>
<protein>
    <submittedName>
        <fullName evidence="1">Uncharacterized protein</fullName>
    </submittedName>
</protein>
<sequence>LLIEKGVPHHLLPVHPLNRQRFKERLAAIAAKAASTSARASLDQQVIKTLSESAVLTQSKTRDVENVINEVEPEVVFPVAQEPLHELPPLPNSAISEKFSNESKSMVEEGNIGLDEDINGLVLSNGINTPQKAQDFKDNDKGNLDGIIDQGPNESTKAKVDPGNVMMDFEEAEIQTVEENIKFSSNHNDEKL</sequence>
<comment type="caution">
    <text evidence="1">The sequence shown here is derived from an EMBL/GenBank/DDBJ whole genome shotgun (WGS) entry which is preliminary data.</text>
</comment>
<gene>
    <name evidence="1" type="ORF">O181_116112</name>
</gene>
<dbReference type="EMBL" id="AVOT02098297">
    <property type="protein sequence ID" value="MBW0576397.1"/>
    <property type="molecule type" value="Genomic_DNA"/>
</dbReference>